<accession>A0A225WAF3</accession>
<dbReference type="AlphaFoldDB" id="A0A225WAF3"/>
<proteinExistence type="predicted"/>
<feature type="region of interest" description="Disordered" evidence="1">
    <location>
        <begin position="82"/>
        <end position="109"/>
    </location>
</feature>
<keyword evidence="3" id="KW-1185">Reference proteome</keyword>
<gene>
    <name evidence="2" type="ORF">PHMEG_00011969</name>
</gene>
<protein>
    <submittedName>
        <fullName evidence="2">Uncharacterized protein</fullName>
    </submittedName>
</protein>
<evidence type="ECO:0000313" key="3">
    <source>
        <dbReference type="Proteomes" id="UP000198211"/>
    </source>
</evidence>
<dbReference type="EMBL" id="NBNE01001315">
    <property type="protein sequence ID" value="OWZ14542.1"/>
    <property type="molecule type" value="Genomic_DNA"/>
</dbReference>
<sequence>MSGSEKYYTMKQRKVEPHLDFLYRLNVAADRAVIRYKKSERRREQHVKLFTHRLVDSQLMNILKGQRFKSIDDLEYVLKQQEDDWDDENQNTSSTKHRISGGQPSSGAT</sequence>
<reference evidence="3" key="1">
    <citation type="submission" date="2017-03" db="EMBL/GenBank/DDBJ databases">
        <title>Phytopthora megakarya and P. palmivora, two closely related causual agents of cacao black pod achieved similar genome size and gene model numbers by different mechanisms.</title>
        <authorList>
            <person name="Ali S."/>
            <person name="Shao J."/>
            <person name="Larry D.J."/>
            <person name="Kronmiller B."/>
            <person name="Shen D."/>
            <person name="Strem M.D."/>
            <person name="Melnick R.L."/>
            <person name="Guiltinan M.J."/>
            <person name="Tyler B.M."/>
            <person name="Meinhardt L.W."/>
            <person name="Bailey B.A."/>
        </authorList>
    </citation>
    <scope>NUCLEOTIDE SEQUENCE [LARGE SCALE GENOMIC DNA]</scope>
    <source>
        <strain evidence="3">zdho120</strain>
    </source>
</reference>
<organism evidence="2 3">
    <name type="scientific">Phytophthora megakarya</name>
    <dbReference type="NCBI Taxonomy" id="4795"/>
    <lineage>
        <taxon>Eukaryota</taxon>
        <taxon>Sar</taxon>
        <taxon>Stramenopiles</taxon>
        <taxon>Oomycota</taxon>
        <taxon>Peronosporomycetes</taxon>
        <taxon>Peronosporales</taxon>
        <taxon>Peronosporaceae</taxon>
        <taxon>Phytophthora</taxon>
    </lineage>
</organism>
<evidence type="ECO:0000313" key="2">
    <source>
        <dbReference type="EMBL" id="OWZ14542.1"/>
    </source>
</evidence>
<name>A0A225WAF3_9STRA</name>
<comment type="caution">
    <text evidence="2">The sequence shown here is derived from an EMBL/GenBank/DDBJ whole genome shotgun (WGS) entry which is preliminary data.</text>
</comment>
<evidence type="ECO:0000256" key="1">
    <source>
        <dbReference type="SAM" id="MobiDB-lite"/>
    </source>
</evidence>
<dbReference type="Proteomes" id="UP000198211">
    <property type="component" value="Unassembled WGS sequence"/>
</dbReference>